<protein>
    <submittedName>
        <fullName evidence="2">Uncharacterized protein</fullName>
    </submittedName>
</protein>
<dbReference type="EMBL" id="SSDS01000020">
    <property type="protein sequence ID" value="TXG78318.1"/>
    <property type="molecule type" value="Genomic_DNA"/>
</dbReference>
<accession>A0A5C7JAR0</accession>
<feature type="region of interest" description="Disordered" evidence="1">
    <location>
        <begin position="1"/>
        <end position="32"/>
    </location>
</feature>
<evidence type="ECO:0000313" key="3">
    <source>
        <dbReference type="Proteomes" id="UP000321026"/>
    </source>
</evidence>
<dbReference type="AlphaFoldDB" id="A0A5C7JAR0"/>
<gene>
    <name evidence="2" type="ORF">E6Q11_01300</name>
</gene>
<evidence type="ECO:0000256" key="1">
    <source>
        <dbReference type="SAM" id="MobiDB-lite"/>
    </source>
</evidence>
<organism evidence="2 3">
    <name type="scientific">Candidatus Dojkabacteria bacterium</name>
    <dbReference type="NCBI Taxonomy" id="2099670"/>
    <lineage>
        <taxon>Bacteria</taxon>
        <taxon>Candidatus Dojkabacteria</taxon>
    </lineage>
</organism>
<proteinExistence type="predicted"/>
<feature type="compositionally biased region" description="Low complexity" evidence="1">
    <location>
        <begin position="1"/>
        <end position="11"/>
    </location>
</feature>
<dbReference type="Proteomes" id="UP000321026">
    <property type="component" value="Unassembled WGS sequence"/>
</dbReference>
<feature type="compositionally biased region" description="Polar residues" evidence="1">
    <location>
        <begin position="21"/>
        <end position="32"/>
    </location>
</feature>
<reference evidence="2 3" key="1">
    <citation type="submission" date="2018-09" db="EMBL/GenBank/DDBJ databases">
        <title>Metagenome Assembled Genomes from an Advanced Water Purification Facility.</title>
        <authorList>
            <person name="Stamps B.W."/>
            <person name="Spear J.R."/>
        </authorList>
    </citation>
    <scope>NUCLEOTIDE SEQUENCE [LARGE SCALE GENOMIC DNA]</scope>
    <source>
        <strain evidence="2">Bin_63_2</strain>
    </source>
</reference>
<sequence length="117" mass="13142">METQAEQTEATRTIPEGFGGRTSTSWPAKWRSGQTGTIRLPKLLHNPLTELARQADQQDDPVGWLMSLRPAQQPIAIEEGEWASHNVAQLRQIARERGLKTARAANRAELLEFLNQN</sequence>
<name>A0A5C7JAR0_9BACT</name>
<comment type="caution">
    <text evidence="2">The sequence shown here is derived from an EMBL/GenBank/DDBJ whole genome shotgun (WGS) entry which is preliminary data.</text>
</comment>
<evidence type="ECO:0000313" key="2">
    <source>
        <dbReference type="EMBL" id="TXG78318.1"/>
    </source>
</evidence>